<organism evidence="4 5">
    <name type="scientific">Grifola frondosa</name>
    <name type="common">Maitake</name>
    <name type="synonym">Polyporus frondosus</name>
    <dbReference type="NCBI Taxonomy" id="5627"/>
    <lineage>
        <taxon>Eukaryota</taxon>
        <taxon>Fungi</taxon>
        <taxon>Dikarya</taxon>
        <taxon>Basidiomycota</taxon>
        <taxon>Agaricomycotina</taxon>
        <taxon>Agaricomycetes</taxon>
        <taxon>Polyporales</taxon>
        <taxon>Grifolaceae</taxon>
        <taxon>Grifola</taxon>
    </lineage>
</organism>
<dbReference type="AlphaFoldDB" id="A0A1C7LT68"/>
<keyword evidence="2" id="KW-0472">Membrane</keyword>
<reference evidence="4 5" key="1">
    <citation type="submission" date="2016-03" db="EMBL/GenBank/DDBJ databases">
        <title>Whole genome sequencing of Grifola frondosa 9006-11.</title>
        <authorList>
            <person name="Min B."/>
            <person name="Park H."/>
            <person name="Kim J.-G."/>
            <person name="Cho H."/>
            <person name="Oh Y.-L."/>
            <person name="Kong W.-S."/>
            <person name="Choi I.-G."/>
        </authorList>
    </citation>
    <scope>NUCLEOTIDE SEQUENCE [LARGE SCALE GENOMIC DNA]</scope>
    <source>
        <strain evidence="4 5">9006-11</strain>
    </source>
</reference>
<evidence type="ECO:0000313" key="4">
    <source>
        <dbReference type="EMBL" id="OBZ67346.1"/>
    </source>
</evidence>
<feature type="signal peptide" evidence="3">
    <location>
        <begin position="1"/>
        <end position="24"/>
    </location>
</feature>
<feature type="compositionally biased region" description="Low complexity" evidence="1">
    <location>
        <begin position="193"/>
        <end position="224"/>
    </location>
</feature>
<evidence type="ECO:0000256" key="2">
    <source>
        <dbReference type="SAM" id="Phobius"/>
    </source>
</evidence>
<protein>
    <submittedName>
        <fullName evidence="4">Uncharacterized protein</fullName>
    </submittedName>
</protein>
<keyword evidence="2" id="KW-0812">Transmembrane</keyword>
<evidence type="ECO:0000313" key="5">
    <source>
        <dbReference type="Proteomes" id="UP000092993"/>
    </source>
</evidence>
<feature type="region of interest" description="Disordered" evidence="1">
    <location>
        <begin position="192"/>
        <end position="251"/>
    </location>
</feature>
<dbReference type="Proteomes" id="UP000092993">
    <property type="component" value="Unassembled WGS sequence"/>
</dbReference>
<evidence type="ECO:0000256" key="1">
    <source>
        <dbReference type="SAM" id="MobiDB-lite"/>
    </source>
</evidence>
<sequence length="385" mass="40651">MNGLLRRWSYVAALLSFLISGTAGTGNTTCASTQLDWYVSIAGESPCITYQRLRQICNRDYEVPTMRTNTPGDNCDDQQMECCCNSVSWALSMLCMNCQLDTQPGNAIGIDAGVGAYQMYLTRSDGTMCSPNTNSSLPTSVLSAVCNENMHIANFVYNLFWSDGSCVYSKEAAEADQAANNNHTFGFCPGQNSTTTSSSSTTSSSTSTSSSGSSSSGSSSSSSSLPIPLDATVTSTSSASSTTSPQKSTSNLGAIVGGAVGGGLGLLIIVLISILLLRRNSKSQSLESTDFYYGTRDEPPTVIPFPPEQERAVVMTEKNANETTRFLVPDSALQPSSSVAGTSSFWVVPRSIDSPQSDSQGFRGEERAMSIANGSVLGTLPPYEP</sequence>
<name>A0A1C7LT68_GRIFR</name>
<gene>
    <name evidence="4" type="ORF">A0H81_12654</name>
</gene>
<comment type="caution">
    <text evidence="4">The sequence shown here is derived from an EMBL/GenBank/DDBJ whole genome shotgun (WGS) entry which is preliminary data.</text>
</comment>
<dbReference type="OMA" id="MHIANFV"/>
<evidence type="ECO:0000256" key="3">
    <source>
        <dbReference type="SAM" id="SignalP"/>
    </source>
</evidence>
<accession>A0A1C7LT68</accession>
<feature type="region of interest" description="Disordered" evidence="1">
    <location>
        <begin position="350"/>
        <end position="385"/>
    </location>
</feature>
<dbReference type="STRING" id="5627.A0A1C7LT68"/>
<proteinExistence type="predicted"/>
<keyword evidence="5" id="KW-1185">Reference proteome</keyword>
<keyword evidence="3" id="KW-0732">Signal</keyword>
<dbReference type="OrthoDB" id="2757214at2759"/>
<keyword evidence="2" id="KW-1133">Transmembrane helix</keyword>
<feature type="transmembrane region" description="Helical" evidence="2">
    <location>
        <begin position="252"/>
        <end position="277"/>
    </location>
</feature>
<dbReference type="EMBL" id="LUGG01000024">
    <property type="protein sequence ID" value="OBZ67346.1"/>
    <property type="molecule type" value="Genomic_DNA"/>
</dbReference>
<feature type="compositionally biased region" description="Low complexity" evidence="1">
    <location>
        <begin position="232"/>
        <end position="251"/>
    </location>
</feature>
<feature type="chain" id="PRO_5008888792" evidence="3">
    <location>
        <begin position="25"/>
        <end position="385"/>
    </location>
</feature>